<dbReference type="InterPro" id="IPR005182">
    <property type="entry name" value="YdbS-like_PH"/>
</dbReference>
<feature type="transmembrane region" description="Helical" evidence="1">
    <location>
        <begin position="179"/>
        <end position="200"/>
    </location>
</feature>
<feature type="domain" description="YdbS-like PH" evidence="2">
    <location>
        <begin position="73"/>
        <end position="150"/>
    </location>
</feature>
<dbReference type="PANTHER" id="PTHR34473">
    <property type="entry name" value="UPF0699 TRANSMEMBRANE PROTEIN YDBS"/>
    <property type="match status" value="1"/>
</dbReference>
<evidence type="ECO:0000256" key="1">
    <source>
        <dbReference type="SAM" id="Phobius"/>
    </source>
</evidence>
<evidence type="ECO:0000259" key="2">
    <source>
        <dbReference type="Pfam" id="PF03703"/>
    </source>
</evidence>
<comment type="caution">
    <text evidence="3">The sequence shown here is derived from an EMBL/GenBank/DDBJ whole genome shotgun (WGS) entry which is preliminary data.</text>
</comment>
<feature type="transmembrane region" description="Helical" evidence="1">
    <location>
        <begin position="38"/>
        <end position="64"/>
    </location>
</feature>
<feature type="transmembrane region" description="Helical" evidence="1">
    <location>
        <begin position="375"/>
        <end position="392"/>
    </location>
</feature>
<dbReference type="InterPro" id="IPR014529">
    <property type="entry name" value="UCP026631"/>
</dbReference>
<protein>
    <submittedName>
        <fullName evidence="3">Putative membrane protein</fullName>
    </submittedName>
</protein>
<reference evidence="3 4" key="1">
    <citation type="submission" date="2020-07" db="EMBL/GenBank/DDBJ databases">
        <title>Sequencing the genomes of 1000 actinobacteria strains.</title>
        <authorList>
            <person name="Klenk H.-P."/>
        </authorList>
    </citation>
    <scope>NUCLEOTIDE SEQUENCE [LARGE SCALE GENOMIC DNA]</scope>
    <source>
        <strain evidence="3 4">DSM 103833</strain>
    </source>
</reference>
<evidence type="ECO:0000313" key="4">
    <source>
        <dbReference type="Proteomes" id="UP000530424"/>
    </source>
</evidence>
<dbReference type="Pfam" id="PF03703">
    <property type="entry name" value="bPH_2"/>
    <property type="match status" value="2"/>
</dbReference>
<dbReference type="AlphaFoldDB" id="A0A853C2I7"/>
<feature type="transmembrane region" description="Helical" evidence="1">
    <location>
        <begin position="220"/>
        <end position="242"/>
    </location>
</feature>
<name>A0A853C2I7_9ACTN</name>
<accession>A0A853C2I7</accession>
<dbReference type="Proteomes" id="UP000530424">
    <property type="component" value="Unassembled WGS sequence"/>
</dbReference>
<keyword evidence="1" id="KW-0812">Transmembrane</keyword>
<proteinExistence type="predicted"/>
<feature type="transmembrane region" description="Helical" evidence="1">
    <location>
        <begin position="350"/>
        <end position="369"/>
    </location>
</feature>
<gene>
    <name evidence="3" type="ORF">HNR19_003098</name>
</gene>
<feature type="domain" description="YdbS-like PH" evidence="2">
    <location>
        <begin position="402"/>
        <end position="468"/>
    </location>
</feature>
<keyword evidence="1" id="KW-1133">Transmembrane helix</keyword>
<keyword evidence="1" id="KW-0472">Membrane</keyword>
<sequence>MTDIGDVGGGTDGAGGTDWQRLDPRMLLVHPVTELRTMFFPLLGAVVFGVSQGFPLLGVALVGLPVLTGVARYLTTAYRIADGRIELRRGLLNRTRLSTPLDRVRTVDLTASVVHRLLGLTTVTIGTGSVDEDRLSLDALAHEQGRQLRSRLLADRAPDDHELAPPPPAAEFETRWVRYAPFTSLGLVAFGGVVGAVAQVTSELELRIDVRDLGVPEPVLVIGAIVGLAALVLAMTLAAYLVTYWRFTLRRDADTWHLSRGLLTTRETSIDVERLAGVAVAEPPGLRLARGARLSAIVTGLDRRQSGSETLVPPAPADVVRRAAATVLGTDDPLAADLVGHGPLATRRRWVRALGPAALVAAVPVAAVASGASPWLLVPAALVLAVAAALAADRARSLGHALVGRHLVARSGSLLRDRTVLATDHVIGWTLRDTWFQRRAGLVTLAATTAGGGGAVIVLDVPSATAVELADAATPDLVAQFMR</sequence>
<dbReference type="PANTHER" id="PTHR34473:SF2">
    <property type="entry name" value="UPF0699 TRANSMEMBRANE PROTEIN YDBT"/>
    <property type="match status" value="1"/>
</dbReference>
<organism evidence="3 4">
    <name type="scientific">Nocardioides thalensis</name>
    <dbReference type="NCBI Taxonomy" id="1914755"/>
    <lineage>
        <taxon>Bacteria</taxon>
        <taxon>Bacillati</taxon>
        <taxon>Actinomycetota</taxon>
        <taxon>Actinomycetes</taxon>
        <taxon>Propionibacteriales</taxon>
        <taxon>Nocardioidaceae</taxon>
        <taxon>Nocardioides</taxon>
    </lineage>
</organism>
<keyword evidence="4" id="KW-1185">Reference proteome</keyword>
<dbReference type="EMBL" id="JACCFP010000001">
    <property type="protein sequence ID" value="NYJ02400.1"/>
    <property type="molecule type" value="Genomic_DNA"/>
</dbReference>
<dbReference type="PIRSF" id="PIRSF026631">
    <property type="entry name" value="UCP026631"/>
    <property type="match status" value="1"/>
</dbReference>
<dbReference type="RefSeq" id="WP_179668772.1">
    <property type="nucleotide sequence ID" value="NZ_JACCFP010000001.1"/>
</dbReference>
<evidence type="ECO:0000313" key="3">
    <source>
        <dbReference type="EMBL" id="NYJ02400.1"/>
    </source>
</evidence>